<reference evidence="7 8" key="1">
    <citation type="journal article" date="2016" name="Nat. Commun.">
        <title>Thousands of microbial genomes shed light on interconnected biogeochemical processes in an aquifer system.</title>
        <authorList>
            <person name="Anantharaman K."/>
            <person name="Brown C.T."/>
            <person name="Hug L.A."/>
            <person name="Sharon I."/>
            <person name="Castelle C.J."/>
            <person name="Probst A.J."/>
            <person name="Thomas B.C."/>
            <person name="Singh A."/>
            <person name="Wilkins M.J."/>
            <person name="Karaoz U."/>
            <person name="Brodie E.L."/>
            <person name="Williams K.H."/>
            <person name="Hubbard S.S."/>
            <person name="Banfield J.F."/>
        </authorList>
    </citation>
    <scope>NUCLEOTIDE SEQUENCE [LARGE SCALE GENOMIC DNA]</scope>
</reference>
<feature type="transmembrane region" description="Helical" evidence="6">
    <location>
        <begin position="342"/>
        <end position="362"/>
    </location>
</feature>
<organism evidence="7 8">
    <name type="scientific">Candidatus Fischerbacteria bacterium RBG_13_37_8</name>
    <dbReference type="NCBI Taxonomy" id="1817863"/>
    <lineage>
        <taxon>Bacteria</taxon>
        <taxon>Candidatus Fischeribacteriota</taxon>
    </lineage>
</organism>
<accession>A0A1F5V8I1</accession>
<feature type="transmembrane region" description="Helical" evidence="6">
    <location>
        <begin position="6"/>
        <end position="26"/>
    </location>
</feature>
<evidence type="ECO:0000313" key="8">
    <source>
        <dbReference type="Proteomes" id="UP000178943"/>
    </source>
</evidence>
<name>A0A1F5V8I1_9BACT</name>
<feature type="transmembrane region" description="Helical" evidence="6">
    <location>
        <begin position="256"/>
        <end position="274"/>
    </location>
</feature>
<evidence type="ECO:0000256" key="5">
    <source>
        <dbReference type="ARBA" id="ARBA00023136"/>
    </source>
</evidence>
<protein>
    <recommendedName>
        <fullName evidence="6">Phosphate transporter</fullName>
    </recommendedName>
</protein>
<dbReference type="GO" id="GO:0005315">
    <property type="term" value="F:phosphate transmembrane transporter activity"/>
    <property type="evidence" value="ECO:0007669"/>
    <property type="project" value="InterPro"/>
</dbReference>
<dbReference type="Pfam" id="PF01384">
    <property type="entry name" value="PHO4"/>
    <property type="match status" value="1"/>
</dbReference>
<dbReference type="STRING" id="1817863.A2Y62_05060"/>
<feature type="transmembrane region" description="Helical" evidence="6">
    <location>
        <begin position="47"/>
        <end position="66"/>
    </location>
</feature>
<evidence type="ECO:0000313" key="7">
    <source>
        <dbReference type="EMBL" id="OGF59724.1"/>
    </source>
</evidence>
<dbReference type="PANTHER" id="PTHR11101:SF80">
    <property type="entry name" value="PHOSPHATE TRANSPORTER"/>
    <property type="match status" value="1"/>
</dbReference>
<dbReference type="PANTHER" id="PTHR11101">
    <property type="entry name" value="PHOSPHATE TRANSPORTER"/>
    <property type="match status" value="1"/>
</dbReference>
<comment type="caution">
    <text evidence="7">The sequence shown here is derived from an EMBL/GenBank/DDBJ whole genome shotgun (WGS) entry which is preliminary data.</text>
</comment>
<feature type="transmembrane region" description="Helical" evidence="6">
    <location>
        <begin position="146"/>
        <end position="166"/>
    </location>
</feature>
<comment type="subcellular location">
    <subcellularLocation>
        <location evidence="1 6">Membrane</location>
        <topology evidence="1 6">Multi-pass membrane protein</topology>
    </subcellularLocation>
</comment>
<feature type="transmembrane region" description="Helical" evidence="6">
    <location>
        <begin position="302"/>
        <end position="321"/>
    </location>
</feature>
<comment type="similarity">
    <text evidence="6">Belongs to the inorganic phosphate transporter (PiT) (TC 2.A.20) family.</text>
</comment>
<dbReference type="EMBL" id="MFGW01000206">
    <property type="protein sequence ID" value="OGF59724.1"/>
    <property type="molecule type" value="Genomic_DNA"/>
</dbReference>
<evidence type="ECO:0000256" key="3">
    <source>
        <dbReference type="ARBA" id="ARBA00022692"/>
    </source>
</evidence>
<dbReference type="InterPro" id="IPR001204">
    <property type="entry name" value="Phos_transporter"/>
</dbReference>
<evidence type="ECO:0000256" key="1">
    <source>
        <dbReference type="ARBA" id="ARBA00004141"/>
    </source>
</evidence>
<feature type="transmembrane region" description="Helical" evidence="6">
    <location>
        <begin position="118"/>
        <end position="140"/>
    </location>
</feature>
<keyword evidence="5 6" id="KW-0472">Membrane</keyword>
<evidence type="ECO:0000256" key="4">
    <source>
        <dbReference type="ARBA" id="ARBA00022989"/>
    </source>
</evidence>
<dbReference type="GO" id="GO:0035435">
    <property type="term" value="P:phosphate ion transmembrane transport"/>
    <property type="evidence" value="ECO:0007669"/>
    <property type="project" value="TreeGrafter"/>
</dbReference>
<feature type="transmembrane region" description="Helical" evidence="6">
    <location>
        <begin position="216"/>
        <end position="235"/>
    </location>
</feature>
<dbReference type="Proteomes" id="UP000178943">
    <property type="component" value="Unassembled WGS sequence"/>
</dbReference>
<feature type="transmembrane region" description="Helical" evidence="6">
    <location>
        <begin position="186"/>
        <end position="204"/>
    </location>
</feature>
<evidence type="ECO:0000256" key="2">
    <source>
        <dbReference type="ARBA" id="ARBA00022448"/>
    </source>
</evidence>
<feature type="transmembrane region" description="Helical" evidence="6">
    <location>
        <begin position="368"/>
        <end position="389"/>
    </location>
</feature>
<evidence type="ECO:0000256" key="6">
    <source>
        <dbReference type="RuleBase" id="RU363058"/>
    </source>
</evidence>
<keyword evidence="2 6" id="KW-0813">Transport</keyword>
<feature type="transmembrane region" description="Helical" evidence="6">
    <location>
        <begin position="396"/>
        <end position="417"/>
    </location>
</feature>
<keyword evidence="6" id="KW-0592">Phosphate transport</keyword>
<proteinExistence type="inferred from homology"/>
<keyword evidence="3 6" id="KW-0812">Transmembrane</keyword>
<keyword evidence="4 6" id="KW-1133">Transmembrane helix</keyword>
<feature type="transmembrane region" description="Helical" evidence="6">
    <location>
        <begin position="86"/>
        <end position="106"/>
    </location>
</feature>
<dbReference type="AlphaFoldDB" id="A0A1F5V8I1"/>
<dbReference type="GO" id="GO:0016020">
    <property type="term" value="C:membrane"/>
    <property type="evidence" value="ECO:0007669"/>
    <property type="project" value="UniProtKB-SubCell"/>
</dbReference>
<gene>
    <name evidence="7" type="ORF">A2Y62_05060</name>
</gene>
<sequence>MESGSLISIVYALSVAATFYTAWTIGSNDVANAMATSVGSKALTLRKAVVVAAIFEFSGALLVGSKVTETIRSKIIDVSLFQGKEWHFVLGMLAALLATGIWIQIATMKGLPISTTHAIVGGIFGFGIISVGISGIKWLVILKIVLSWLISPLAGFILAFFVFVFIRRIIIDTKNPINQLKKWAPVFVFICCFIILLSFIYKGLKNLHLDLPLHQALPLCFAVAGAFAVIYGYIIKSRYKSDHRKLTEQYSVMEKLFGYLQIMTACYMAFAHGANDVANAIGPFAGIISVLHNKTIPTQADVPVYILLIGGIGIVIGLLTYGYKVIYTLGQKITELTPSRGFSAEFATASIVLLFSKLSIPISTTHTIVGSVIGVGFARGIAALNMSIIKDIALSWLWTLPFTAVLSIILYELLTLIF</sequence>